<feature type="signal peptide" evidence="2">
    <location>
        <begin position="1"/>
        <end position="20"/>
    </location>
</feature>
<accession>A0ABP6K175</accession>
<reference evidence="5" key="1">
    <citation type="journal article" date="2019" name="Int. J. Syst. Evol. Microbiol.">
        <title>The Global Catalogue of Microorganisms (GCM) 10K type strain sequencing project: providing services to taxonomists for standard genome sequencing and annotation.</title>
        <authorList>
            <consortium name="The Broad Institute Genomics Platform"/>
            <consortium name="The Broad Institute Genome Sequencing Center for Infectious Disease"/>
            <person name="Wu L."/>
            <person name="Ma J."/>
        </authorList>
    </citation>
    <scope>NUCLEOTIDE SEQUENCE [LARGE SCALE GENOMIC DNA]</scope>
    <source>
        <strain evidence="5">JCM 9088</strain>
    </source>
</reference>
<feature type="region of interest" description="Disordered" evidence="1">
    <location>
        <begin position="127"/>
        <end position="155"/>
    </location>
</feature>
<keyword evidence="5" id="KW-1185">Reference proteome</keyword>
<feature type="domain" description="Glycosyl hydrolase family 98 putative carbohydrate-binding module" evidence="3">
    <location>
        <begin position="79"/>
        <end position="220"/>
    </location>
</feature>
<dbReference type="InterPro" id="IPR038637">
    <property type="entry name" value="NPCBM_sf"/>
</dbReference>
<dbReference type="Pfam" id="PF08305">
    <property type="entry name" value="NPCBM"/>
    <property type="match status" value="1"/>
</dbReference>
<sequence>MVLRAAVLGLPLPGAACALAATSSVGTVIGSARLSAAVAQDFPRALSRPDRAGGARLPGGTEPVTGVTPNGKAYAVEGEGGEPAAGSAAYTLLPALEGVETEAEPPVTGRATTFVDGAVCARGLGAAPPGRTHPHPGGKCASRTAQVGREDSRGTRGNVRFAVAADGVERVKPPVLRAAGHARPSTPDMAGAKHVDLLTGGGGDGPGNDRADWGNARFHRAD</sequence>
<gene>
    <name evidence="4" type="ORF">GCM10010446_44620</name>
</gene>
<comment type="caution">
    <text evidence="4">The sequence shown here is derived from an EMBL/GenBank/DDBJ whole genome shotgun (WGS) entry which is preliminary data.</text>
</comment>
<proteinExistence type="predicted"/>
<feature type="region of interest" description="Disordered" evidence="1">
    <location>
        <begin position="180"/>
        <end position="222"/>
    </location>
</feature>
<dbReference type="InterPro" id="IPR013222">
    <property type="entry name" value="Glyco_hyd_98_carb-bd"/>
</dbReference>
<dbReference type="SMART" id="SM00776">
    <property type="entry name" value="NPCBM"/>
    <property type="match status" value="1"/>
</dbReference>
<feature type="chain" id="PRO_5046106252" description="Glycosyl hydrolase family 98 putative carbohydrate-binding module domain-containing protein" evidence="2">
    <location>
        <begin position="21"/>
        <end position="222"/>
    </location>
</feature>
<protein>
    <recommendedName>
        <fullName evidence="3">Glycosyl hydrolase family 98 putative carbohydrate-binding module domain-containing protein</fullName>
    </recommendedName>
</protein>
<name>A0ABP6K175_9ACTN</name>
<dbReference type="Gene3D" id="2.60.120.1060">
    <property type="entry name" value="NPCBM/NEW2 domain"/>
    <property type="match status" value="1"/>
</dbReference>
<dbReference type="SUPFAM" id="SSF49785">
    <property type="entry name" value="Galactose-binding domain-like"/>
    <property type="match status" value="1"/>
</dbReference>
<dbReference type="EMBL" id="BAAAUD010000043">
    <property type="protein sequence ID" value="GAA2954688.1"/>
    <property type="molecule type" value="Genomic_DNA"/>
</dbReference>
<dbReference type="Proteomes" id="UP001500403">
    <property type="component" value="Unassembled WGS sequence"/>
</dbReference>
<dbReference type="InterPro" id="IPR008979">
    <property type="entry name" value="Galactose-bd-like_sf"/>
</dbReference>
<dbReference type="RefSeq" id="WP_344497315.1">
    <property type="nucleotide sequence ID" value="NZ_BAAAUD010000043.1"/>
</dbReference>
<evidence type="ECO:0000313" key="4">
    <source>
        <dbReference type="EMBL" id="GAA2954688.1"/>
    </source>
</evidence>
<feature type="region of interest" description="Disordered" evidence="1">
    <location>
        <begin position="49"/>
        <end position="69"/>
    </location>
</feature>
<evidence type="ECO:0000313" key="5">
    <source>
        <dbReference type="Proteomes" id="UP001500403"/>
    </source>
</evidence>
<organism evidence="4 5">
    <name type="scientific">Streptomyces enissocaesilis</name>
    <dbReference type="NCBI Taxonomy" id="332589"/>
    <lineage>
        <taxon>Bacteria</taxon>
        <taxon>Bacillati</taxon>
        <taxon>Actinomycetota</taxon>
        <taxon>Actinomycetes</taxon>
        <taxon>Kitasatosporales</taxon>
        <taxon>Streptomycetaceae</taxon>
        <taxon>Streptomyces</taxon>
        <taxon>Streptomyces rochei group</taxon>
    </lineage>
</organism>
<keyword evidence="2" id="KW-0732">Signal</keyword>
<evidence type="ECO:0000256" key="2">
    <source>
        <dbReference type="SAM" id="SignalP"/>
    </source>
</evidence>
<evidence type="ECO:0000259" key="3">
    <source>
        <dbReference type="SMART" id="SM00776"/>
    </source>
</evidence>
<evidence type="ECO:0000256" key="1">
    <source>
        <dbReference type="SAM" id="MobiDB-lite"/>
    </source>
</evidence>